<comment type="caution">
    <text evidence="1">The sequence shown here is derived from an EMBL/GenBank/DDBJ whole genome shotgun (WGS) entry which is preliminary data.</text>
</comment>
<evidence type="ECO:0000313" key="1">
    <source>
        <dbReference type="EMBL" id="OGY25282.1"/>
    </source>
</evidence>
<accession>A0A1G1WC53</accession>
<sequence length="100" mass="11391">MLSKDDLKEIGNLLKPIKKTLDSHTKVLDSHTKTLGSHSKTLESQMKKLEEIEHKLATNTASTMGIEKKIGSALELRKDVYDLRQQVKDHEERINNLGRI</sequence>
<reference evidence="1 2" key="1">
    <citation type="journal article" date="2016" name="Nat. Commun.">
        <title>Thousands of microbial genomes shed light on interconnected biogeochemical processes in an aquifer system.</title>
        <authorList>
            <person name="Anantharaman K."/>
            <person name="Brown C.T."/>
            <person name="Hug L.A."/>
            <person name="Sharon I."/>
            <person name="Castelle C.J."/>
            <person name="Probst A.J."/>
            <person name="Thomas B.C."/>
            <person name="Singh A."/>
            <person name="Wilkins M.J."/>
            <person name="Karaoz U."/>
            <person name="Brodie E.L."/>
            <person name="Williams K.H."/>
            <person name="Hubbard S.S."/>
            <person name="Banfield J.F."/>
        </authorList>
    </citation>
    <scope>NUCLEOTIDE SEQUENCE [LARGE SCALE GENOMIC DNA]</scope>
</reference>
<gene>
    <name evidence="1" type="ORF">A2Z11_02870</name>
</gene>
<protein>
    <submittedName>
        <fullName evidence="1">Uncharacterized protein</fullName>
    </submittedName>
</protein>
<proteinExistence type="predicted"/>
<name>A0A1G1WC53_9BACT</name>
<dbReference type="AlphaFoldDB" id="A0A1G1WC53"/>
<dbReference type="EMBL" id="MHCS01000048">
    <property type="protein sequence ID" value="OGY25282.1"/>
    <property type="molecule type" value="Genomic_DNA"/>
</dbReference>
<dbReference type="Gene3D" id="1.20.5.300">
    <property type="match status" value="1"/>
</dbReference>
<dbReference type="Proteomes" id="UP000176389">
    <property type="component" value="Unassembled WGS sequence"/>
</dbReference>
<dbReference type="STRING" id="1802596.A2Z11_02870"/>
<organism evidence="1 2">
    <name type="scientific">Candidatus Woykebacteria bacterium RBG_16_43_9</name>
    <dbReference type="NCBI Taxonomy" id="1802596"/>
    <lineage>
        <taxon>Bacteria</taxon>
        <taxon>Candidatus Woykeibacteriota</taxon>
    </lineage>
</organism>
<evidence type="ECO:0000313" key="2">
    <source>
        <dbReference type="Proteomes" id="UP000176389"/>
    </source>
</evidence>